<feature type="domain" description="Fatty acid desaturase" evidence="1">
    <location>
        <begin position="35"/>
        <end position="97"/>
    </location>
</feature>
<accession>A0AAC8Z1S5</accession>
<evidence type="ECO:0000313" key="2">
    <source>
        <dbReference type="EMBL" id="AMU90207.1"/>
    </source>
</evidence>
<proteinExistence type="predicted"/>
<dbReference type="Pfam" id="PF00487">
    <property type="entry name" value="FA_desaturase"/>
    <property type="match status" value="1"/>
</dbReference>
<dbReference type="AlphaFoldDB" id="A0AAC8Z1S5"/>
<reference evidence="2 3" key="2">
    <citation type="journal article" date="2016" name="Genome Announc.">
        <title>Complete Genome Sequence of Sphingopyxis macrogoltabida Strain 203N (NBRC 111659), a Polyethylene Glycol Degrader.</title>
        <authorList>
            <person name="Ohtsubo Y."/>
            <person name="Nonoyama S."/>
            <person name="Nagata Y."/>
            <person name="Numata M."/>
            <person name="Tsuchikane K."/>
            <person name="Hosoyama A."/>
            <person name="Yamazoe A."/>
            <person name="Tsuda M."/>
            <person name="Fujita N."/>
            <person name="Kawai F."/>
        </authorList>
    </citation>
    <scope>NUCLEOTIDE SEQUENCE [LARGE SCALE GENOMIC DNA]</scope>
    <source>
        <strain evidence="2 3">203N</strain>
    </source>
</reference>
<dbReference type="GO" id="GO:0006629">
    <property type="term" value="P:lipid metabolic process"/>
    <property type="evidence" value="ECO:0007669"/>
    <property type="project" value="InterPro"/>
</dbReference>
<dbReference type="Proteomes" id="UP000076088">
    <property type="component" value="Chromosome"/>
</dbReference>
<reference evidence="3" key="1">
    <citation type="submission" date="2015-11" db="EMBL/GenBank/DDBJ databases">
        <title>Complete genome sequence of a polyethylene-glycol degrader Sphingopyxis macrogoltabida 203N (NBRC 111659).</title>
        <authorList>
            <person name="Yoshiyuki O."/>
            <person name="Shouta N."/>
            <person name="Nagata Y."/>
            <person name="Numata M."/>
            <person name="Tsuchikane K."/>
            <person name="Hosoyama A."/>
            <person name="Yamazoe A."/>
            <person name="Tsuda M."/>
            <person name="Fujita N."/>
            <person name="Kawai F."/>
        </authorList>
    </citation>
    <scope>NUCLEOTIDE SEQUENCE [LARGE SCALE GENOMIC DNA]</scope>
    <source>
        <strain evidence="3">203N</strain>
    </source>
</reference>
<evidence type="ECO:0000259" key="1">
    <source>
        <dbReference type="Pfam" id="PF00487"/>
    </source>
</evidence>
<protein>
    <submittedName>
        <fullName evidence="2">Oxidoreductase</fullName>
    </submittedName>
</protein>
<sequence length="103" mass="11406">MNPVATSDAAFRGGACPTPEYTIAYTGNYTTSADANPHHPGKDQSRYGNTRNWRSMVGNIGTMGMQYHIVHHLHPYIPLTRTPAAYREMLPILKARGCSLEMV</sequence>
<dbReference type="InterPro" id="IPR005804">
    <property type="entry name" value="FA_desaturase_dom"/>
</dbReference>
<gene>
    <name evidence="2" type="ORF">ATM17_14325</name>
</gene>
<name>A0AAC8Z1S5_SPHMC</name>
<dbReference type="EMBL" id="CP013344">
    <property type="protein sequence ID" value="AMU90207.1"/>
    <property type="molecule type" value="Genomic_DNA"/>
</dbReference>
<evidence type="ECO:0000313" key="3">
    <source>
        <dbReference type="Proteomes" id="UP000076088"/>
    </source>
</evidence>
<keyword evidence="3" id="KW-1185">Reference proteome</keyword>
<organism evidence="2 3">
    <name type="scientific">Sphingopyxis macrogoltabida</name>
    <name type="common">Sphingomonas macrogoltabidus</name>
    <dbReference type="NCBI Taxonomy" id="33050"/>
    <lineage>
        <taxon>Bacteria</taxon>
        <taxon>Pseudomonadati</taxon>
        <taxon>Pseudomonadota</taxon>
        <taxon>Alphaproteobacteria</taxon>
        <taxon>Sphingomonadales</taxon>
        <taxon>Sphingomonadaceae</taxon>
        <taxon>Sphingopyxis</taxon>
    </lineage>
</organism>